<keyword evidence="2" id="KW-0732">Signal</keyword>
<dbReference type="Gene3D" id="3.40.50.1820">
    <property type="entry name" value="alpha/beta hydrolase"/>
    <property type="match status" value="1"/>
</dbReference>
<dbReference type="EMBL" id="JACEIK010003115">
    <property type="protein sequence ID" value="MCD9640413.1"/>
    <property type="molecule type" value="Genomic_DNA"/>
</dbReference>
<dbReference type="Proteomes" id="UP000823775">
    <property type="component" value="Unassembled WGS sequence"/>
</dbReference>
<sequence length="130" mass="13815">MRFSEMGVWWFCGLVILGLVIGGKGYPEEDLVKALPGQPKAESRTLDVHACVSGPGCSSVGGGAFTELGPFFPTGDGRGLRRNPKSWNKASNLLFVESPAGVGWSYSNTSSDYNTGDARKTVVNKAAKML</sequence>
<evidence type="ECO:0000256" key="2">
    <source>
        <dbReference type="SAM" id="SignalP"/>
    </source>
</evidence>
<dbReference type="PANTHER" id="PTHR11802">
    <property type="entry name" value="SERINE PROTEASE FAMILY S10 SERINE CARBOXYPEPTIDASE"/>
    <property type="match status" value="1"/>
</dbReference>
<evidence type="ECO:0000313" key="3">
    <source>
        <dbReference type="EMBL" id="MCD9640413.1"/>
    </source>
</evidence>
<dbReference type="InterPro" id="IPR001563">
    <property type="entry name" value="Peptidase_S10"/>
</dbReference>
<feature type="signal peptide" evidence="2">
    <location>
        <begin position="1"/>
        <end position="25"/>
    </location>
</feature>
<name>A0ABS8V052_DATST</name>
<dbReference type="InterPro" id="IPR029058">
    <property type="entry name" value="AB_hydrolase_fold"/>
</dbReference>
<gene>
    <name evidence="3" type="ORF">HAX54_025706</name>
</gene>
<evidence type="ECO:0000256" key="1">
    <source>
        <dbReference type="ARBA" id="ARBA00009431"/>
    </source>
</evidence>
<comment type="similarity">
    <text evidence="1">Belongs to the peptidase S10 family.</text>
</comment>
<feature type="chain" id="PRO_5047017259" evidence="2">
    <location>
        <begin position="26"/>
        <end position="130"/>
    </location>
</feature>
<reference evidence="3 4" key="1">
    <citation type="journal article" date="2021" name="BMC Genomics">
        <title>Datura genome reveals duplications of psychoactive alkaloid biosynthetic genes and high mutation rate following tissue culture.</title>
        <authorList>
            <person name="Rajewski A."/>
            <person name="Carter-House D."/>
            <person name="Stajich J."/>
            <person name="Litt A."/>
        </authorList>
    </citation>
    <scope>NUCLEOTIDE SEQUENCE [LARGE SCALE GENOMIC DNA]</scope>
    <source>
        <strain evidence="3">AR-01</strain>
    </source>
</reference>
<organism evidence="3 4">
    <name type="scientific">Datura stramonium</name>
    <name type="common">Jimsonweed</name>
    <name type="synonym">Common thornapple</name>
    <dbReference type="NCBI Taxonomy" id="4076"/>
    <lineage>
        <taxon>Eukaryota</taxon>
        <taxon>Viridiplantae</taxon>
        <taxon>Streptophyta</taxon>
        <taxon>Embryophyta</taxon>
        <taxon>Tracheophyta</taxon>
        <taxon>Spermatophyta</taxon>
        <taxon>Magnoliopsida</taxon>
        <taxon>eudicotyledons</taxon>
        <taxon>Gunneridae</taxon>
        <taxon>Pentapetalae</taxon>
        <taxon>asterids</taxon>
        <taxon>lamiids</taxon>
        <taxon>Solanales</taxon>
        <taxon>Solanaceae</taxon>
        <taxon>Solanoideae</taxon>
        <taxon>Datureae</taxon>
        <taxon>Datura</taxon>
    </lineage>
</organism>
<dbReference type="SUPFAM" id="SSF53474">
    <property type="entry name" value="alpha/beta-Hydrolases"/>
    <property type="match status" value="1"/>
</dbReference>
<accession>A0ABS8V052</accession>
<comment type="caution">
    <text evidence="3">The sequence shown here is derived from an EMBL/GenBank/DDBJ whole genome shotgun (WGS) entry which is preliminary data.</text>
</comment>
<dbReference type="PANTHER" id="PTHR11802:SF20">
    <property type="entry name" value="SERINE CARBOXYPEPTIDASE-LIKE 41-RELATED"/>
    <property type="match status" value="1"/>
</dbReference>
<evidence type="ECO:0000313" key="4">
    <source>
        <dbReference type="Proteomes" id="UP000823775"/>
    </source>
</evidence>
<proteinExistence type="inferred from homology"/>
<keyword evidence="4" id="KW-1185">Reference proteome</keyword>
<dbReference type="Pfam" id="PF00450">
    <property type="entry name" value="Peptidase_S10"/>
    <property type="match status" value="1"/>
</dbReference>
<protein>
    <submittedName>
        <fullName evidence="3">Uncharacterized protein</fullName>
    </submittedName>
</protein>